<feature type="compositionally biased region" description="Polar residues" evidence="1">
    <location>
        <begin position="725"/>
        <end position="745"/>
    </location>
</feature>
<dbReference type="InterPro" id="IPR006212">
    <property type="entry name" value="Furin_repeat"/>
</dbReference>
<keyword evidence="3" id="KW-1185">Reference proteome</keyword>
<dbReference type="AlphaFoldDB" id="A0AA36CS23"/>
<feature type="region of interest" description="Disordered" evidence="1">
    <location>
        <begin position="706"/>
        <end position="745"/>
    </location>
</feature>
<dbReference type="CDD" id="cd00064">
    <property type="entry name" value="FU"/>
    <property type="match status" value="1"/>
</dbReference>
<protein>
    <submittedName>
        <fullName evidence="2">Uncharacterized protein</fullName>
    </submittedName>
</protein>
<feature type="region of interest" description="Disordered" evidence="1">
    <location>
        <begin position="680"/>
        <end position="699"/>
    </location>
</feature>
<dbReference type="EMBL" id="CATQJA010002618">
    <property type="protein sequence ID" value="CAJ0573411.1"/>
    <property type="molecule type" value="Genomic_DNA"/>
</dbReference>
<evidence type="ECO:0000313" key="3">
    <source>
        <dbReference type="Proteomes" id="UP001177023"/>
    </source>
</evidence>
<dbReference type="PANTHER" id="PTHR23275">
    <property type="entry name" value="CABRIOLET.-RELATED"/>
    <property type="match status" value="1"/>
</dbReference>
<accession>A0AA36CS23</accession>
<sequence>MAPYLNLTRRCVDYGCERSYDWTETGGLIECFGQDVDNIYHYGPSIFPMRKTYISNEDGTIQWTAIHCSQYELQKAHQAAIFLDVAPYGHLFNCPTMRNDICEECPIGTLPEMLSGDLDEACKLVVLPPEHELGLIEGLSFFVRNQLDAMSITYELDQPCPAWVFHSSCYQCDEGYLPALIGIGRISHCVAAIETTDPERPTRPDCPRGQMRIGDICWACQNFIPKCEECNAKAQCKRCESGYTPLRSHHRVTCVPLCPRGQYYDPETQRCTACPFWCRHCDVYGCLECATGLYRLSTKVQIGENWSERLECRYNCPLHYYPLHYFPYRCEPCHPSCWGCWGPTDEQCLDCKTVGVLLLLKEKTIKCEGSLNDQLSGVKSLNRLAEARLTIEEQYQHTHREYSRSATGAAIFVRSLELLQHLPTSSVMPPHCRRKADGSTNHFTKCPTCAPGYWKDFSDGCVKTCPNSTFKGLPDACVPCLEPYLCNQCSWSEKSWGMLRNDTANLLINANYSFHSDLGIDQVCREETEERLVHSCDPMLAWIRWQMHTRMPPQSRLPYDQPRSGDEVLPLGAAVELASSSSNSRKALGPLMQAQRVIVRHSLRDRARLNMRLKRNLELRKIEAKKQKAKSKSKSKSLSLGTTQESHQGTLDATSFTRETTDRTRTTLYTTEHPTTVATMQTIEHPACNTPNTSERRTSTAAVVCRTPCPSSTDAPNHSAPAPGASTSGEDSPPNNANRSPTYSG</sequence>
<gene>
    <name evidence="2" type="ORF">MSPICULIGERA_LOCUS11770</name>
</gene>
<organism evidence="2 3">
    <name type="scientific">Mesorhabditis spiculigera</name>
    <dbReference type="NCBI Taxonomy" id="96644"/>
    <lineage>
        <taxon>Eukaryota</taxon>
        <taxon>Metazoa</taxon>
        <taxon>Ecdysozoa</taxon>
        <taxon>Nematoda</taxon>
        <taxon>Chromadorea</taxon>
        <taxon>Rhabditida</taxon>
        <taxon>Rhabditina</taxon>
        <taxon>Rhabditomorpha</taxon>
        <taxon>Rhabditoidea</taxon>
        <taxon>Rhabditidae</taxon>
        <taxon>Mesorhabditinae</taxon>
        <taxon>Mesorhabditis</taxon>
    </lineage>
</organism>
<dbReference type="PANTHER" id="PTHR23275:SF100">
    <property type="entry name" value="EGF-LIKE DOMAIN-CONTAINING PROTEIN"/>
    <property type="match status" value="1"/>
</dbReference>
<dbReference type="Proteomes" id="UP001177023">
    <property type="component" value="Unassembled WGS sequence"/>
</dbReference>
<comment type="caution">
    <text evidence="2">The sequence shown here is derived from an EMBL/GenBank/DDBJ whole genome shotgun (WGS) entry which is preliminary data.</text>
</comment>
<name>A0AA36CS23_9BILA</name>
<proteinExistence type="predicted"/>
<feature type="compositionally biased region" description="Polar residues" evidence="1">
    <location>
        <begin position="641"/>
        <end position="653"/>
    </location>
</feature>
<evidence type="ECO:0000256" key="1">
    <source>
        <dbReference type="SAM" id="MobiDB-lite"/>
    </source>
</evidence>
<feature type="non-terminal residue" evidence="2">
    <location>
        <position position="745"/>
    </location>
</feature>
<reference evidence="2" key="1">
    <citation type="submission" date="2023-06" db="EMBL/GenBank/DDBJ databases">
        <authorList>
            <person name="Delattre M."/>
        </authorList>
    </citation>
    <scope>NUCLEOTIDE SEQUENCE</scope>
    <source>
        <strain evidence="2">AF72</strain>
    </source>
</reference>
<feature type="region of interest" description="Disordered" evidence="1">
    <location>
        <begin position="622"/>
        <end position="671"/>
    </location>
</feature>
<dbReference type="InterPro" id="IPR009030">
    <property type="entry name" value="Growth_fac_rcpt_cys_sf"/>
</dbReference>
<dbReference type="Gene3D" id="2.10.220.10">
    <property type="entry name" value="Hormone Receptor, Insulin-like Growth Factor Receptor 1, Chain A, domain 2"/>
    <property type="match status" value="2"/>
</dbReference>
<evidence type="ECO:0000313" key="2">
    <source>
        <dbReference type="EMBL" id="CAJ0573411.1"/>
    </source>
</evidence>
<dbReference type="InterPro" id="IPR052798">
    <property type="entry name" value="Giardia_VSA"/>
</dbReference>
<dbReference type="SMART" id="SM00261">
    <property type="entry name" value="FU"/>
    <property type="match status" value="3"/>
</dbReference>
<dbReference type="SUPFAM" id="SSF57184">
    <property type="entry name" value="Growth factor receptor domain"/>
    <property type="match status" value="2"/>
</dbReference>